<feature type="transmembrane region" description="Helical" evidence="6">
    <location>
        <begin position="12"/>
        <end position="28"/>
    </location>
</feature>
<evidence type="ECO:0000256" key="2">
    <source>
        <dbReference type="ARBA" id="ARBA00022475"/>
    </source>
</evidence>
<dbReference type="GO" id="GO:0005886">
    <property type="term" value="C:plasma membrane"/>
    <property type="evidence" value="ECO:0007669"/>
    <property type="project" value="UniProtKB-SubCell"/>
</dbReference>
<dbReference type="Pfam" id="PF01292">
    <property type="entry name" value="Ni_hydr_CYTB"/>
    <property type="match status" value="1"/>
</dbReference>
<reference evidence="9 10" key="1">
    <citation type="submission" date="2017-09" db="EMBL/GenBank/DDBJ databases">
        <title>Arcobacter canalis sp. nov., a new species isolated from a water canal contaminated with urban sewage.</title>
        <authorList>
            <person name="Perez-Cataluna A."/>
            <person name="Salas-Masso N."/>
            <person name="Figueras M.J."/>
        </authorList>
    </citation>
    <scope>NUCLEOTIDE SEQUENCE [LARGE SCALE GENOMIC DNA]</scope>
    <source>
        <strain evidence="9 10">F98-3</strain>
    </source>
</reference>
<keyword evidence="5 6" id="KW-0472">Membrane</keyword>
<dbReference type="EMBL" id="CP032098">
    <property type="protein sequence ID" value="AXX93705.1"/>
    <property type="molecule type" value="Genomic_DNA"/>
</dbReference>
<sequence length="238" mass="27592">MNKSYIWSLPTRVFHWLFAVIILIAFLTDDDKLLFYHAIAGYSIFILLMFRFSWGYIGPKFSKFKDFDLNIKAVKTFIKSLFKKDNEYLGHNPLASYVMIGMLIITTLIIFTGVLTYGIEEKKGLFNFLGDSFLKDFKSMDNIHEFFANLLLFLIGLHLIGIFIDKLLHKQKAALKSIFTGYKISNSNINIKLNFFQKLFAFLMFVLLIAFLIFNIINPNNKLVAFNNTNKNITIITS</sequence>
<keyword evidence="4 6" id="KW-1133">Transmembrane helix</keyword>
<comment type="subcellular location">
    <subcellularLocation>
        <location evidence="1">Cell membrane</location>
        <topology evidence="1">Multi-pass membrane protein</topology>
    </subcellularLocation>
</comment>
<evidence type="ECO:0000259" key="7">
    <source>
        <dbReference type="Pfam" id="PF01292"/>
    </source>
</evidence>
<dbReference type="InterPro" id="IPR051542">
    <property type="entry name" value="Hydrogenase_cytochrome"/>
</dbReference>
<dbReference type="SUPFAM" id="SSF81342">
    <property type="entry name" value="Transmembrane di-heme cytochromes"/>
    <property type="match status" value="1"/>
</dbReference>
<dbReference type="Proteomes" id="UP000262712">
    <property type="component" value="Chromosome"/>
</dbReference>
<reference evidence="8 11" key="2">
    <citation type="submission" date="2018-08" db="EMBL/GenBank/DDBJ databases">
        <title>Complete genome of the Arcobacter molluscorum type strain LMG 25693.</title>
        <authorList>
            <person name="Miller W.G."/>
            <person name="Yee E."/>
            <person name="Bono J.L."/>
        </authorList>
    </citation>
    <scope>NUCLEOTIDE SEQUENCE [LARGE SCALE GENOMIC DNA]</scope>
    <source>
        <strain evidence="8 11">CECT 7696</strain>
    </source>
</reference>
<organism evidence="9 10">
    <name type="scientific">Malaciobacter molluscorum LMG 25693</name>
    <dbReference type="NCBI Taxonomy" id="870501"/>
    <lineage>
        <taxon>Bacteria</taxon>
        <taxon>Pseudomonadati</taxon>
        <taxon>Campylobacterota</taxon>
        <taxon>Epsilonproteobacteria</taxon>
        <taxon>Campylobacterales</taxon>
        <taxon>Arcobacteraceae</taxon>
        <taxon>Malaciobacter</taxon>
    </lineage>
</organism>
<feature type="transmembrane region" description="Helical" evidence="6">
    <location>
        <begin position="94"/>
        <end position="119"/>
    </location>
</feature>
<evidence type="ECO:0000313" key="11">
    <source>
        <dbReference type="Proteomes" id="UP000262712"/>
    </source>
</evidence>
<dbReference type="PANTHER" id="PTHR30485">
    <property type="entry name" value="NI/FE-HYDROGENASE 1 B-TYPE CYTOCHROME SUBUNIT"/>
    <property type="match status" value="1"/>
</dbReference>
<feature type="transmembrane region" description="Helical" evidence="6">
    <location>
        <begin position="146"/>
        <end position="168"/>
    </location>
</feature>
<dbReference type="Proteomes" id="UP000221222">
    <property type="component" value="Unassembled WGS sequence"/>
</dbReference>
<proteinExistence type="predicted"/>
<protein>
    <submittedName>
        <fullName evidence="8 9">Cytochrome B</fullName>
    </submittedName>
</protein>
<accession>A0A2G1DHS0</accession>
<keyword evidence="2" id="KW-1003">Cell membrane</keyword>
<dbReference type="EMBL" id="NXFY01000011">
    <property type="protein sequence ID" value="PHO17886.1"/>
    <property type="molecule type" value="Genomic_DNA"/>
</dbReference>
<keyword evidence="3 6" id="KW-0812">Transmembrane</keyword>
<feature type="domain" description="Cytochrome b561 bacterial/Ni-hydrogenase" evidence="7">
    <location>
        <begin position="7"/>
        <end position="181"/>
    </location>
</feature>
<feature type="transmembrane region" description="Helical" evidence="6">
    <location>
        <begin position="199"/>
        <end position="217"/>
    </location>
</feature>
<evidence type="ECO:0000256" key="1">
    <source>
        <dbReference type="ARBA" id="ARBA00004651"/>
    </source>
</evidence>
<dbReference type="GO" id="GO:0020037">
    <property type="term" value="F:heme binding"/>
    <property type="evidence" value="ECO:0007669"/>
    <property type="project" value="TreeGrafter"/>
</dbReference>
<evidence type="ECO:0000256" key="4">
    <source>
        <dbReference type="ARBA" id="ARBA00022989"/>
    </source>
</evidence>
<dbReference type="AlphaFoldDB" id="A0A2G1DHS0"/>
<evidence type="ECO:0000313" key="9">
    <source>
        <dbReference type="EMBL" id="PHO17886.1"/>
    </source>
</evidence>
<dbReference type="InterPro" id="IPR016174">
    <property type="entry name" value="Di-haem_cyt_TM"/>
</dbReference>
<evidence type="ECO:0000256" key="5">
    <source>
        <dbReference type="ARBA" id="ARBA00023136"/>
    </source>
</evidence>
<evidence type="ECO:0000256" key="3">
    <source>
        <dbReference type="ARBA" id="ARBA00022692"/>
    </source>
</evidence>
<dbReference type="RefSeq" id="WP_099342599.1">
    <property type="nucleotide sequence ID" value="NZ_CP032098.1"/>
</dbReference>
<dbReference type="InterPro" id="IPR011577">
    <property type="entry name" value="Cyt_b561_bac/Ni-Hgenase"/>
</dbReference>
<dbReference type="GO" id="GO:0022904">
    <property type="term" value="P:respiratory electron transport chain"/>
    <property type="evidence" value="ECO:0007669"/>
    <property type="project" value="InterPro"/>
</dbReference>
<feature type="transmembrane region" description="Helical" evidence="6">
    <location>
        <begin position="34"/>
        <end position="57"/>
    </location>
</feature>
<dbReference type="KEGG" id="amol:AMOL_2772"/>
<dbReference type="PANTHER" id="PTHR30485:SF2">
    <property type="entry name" value="BLL0597 PROTEIN"/>
    <property type="match status" value="1"/>
</dbReference>
<gene>
    <name evidence="8" type="ORF">AMOL_2772</name>
    <name evidence="9" type="ORF">CPU12_08090</name>
</gene>
<evidence type="ECO:0000313" key="8">
    <source>
        <dbReference type="EMBL" id="AXX93705.1"/>
    </source>
</evidence>
<evidence type="ECO:0000313" key="10">
    <source>
        <dbReference type="Proteomes" id="UP000221222"/>
    </source>
</evidence>
<keyword evidence="10" id="KW-1185">Reference proteome</keyword>
<evidence type="ECO:0000256" key="6">
    <source>
        <dbReference type="SAM" id="Phobius"/>
    </source>
</evidence>
<dbReference type="GO" id="GO:0009055">
    <property type="term" value="F:electron transfer activity"/>
    <property type="evidence" value="ECO:0007669"/>
    <property type="project" value="InterPro"/>
</dbReference>
<name>A0A2G1DHS0_9BACT</name>
<dbReference type="Gene3D" id="1.20.950.20">
    <property type="entry name" value="Transmembrane di-heme cytochromes, Chain C"/>
    <property type="match status" value="1"/>
</dbReference>